<dbReference type="FunFam" id="3.40.1160.10:FF:000030">
    <property type="entry name" value="Uridylate kinase"/>
    <property type="match status" value="1"/>
</dbReference>
<dbReference type="GO" id="GO:0044210">
    <property type="term" value="P:'de novo' CTP biosynthetic process"/>
    <property type="evidence" value="ECO:0007669"/>
    <property type="project" value="UniProtKB-UniRule"/>
</dbReference>
<evidence type="ECO:0000256" key="1">
    <source>
        <dbReference type="ARBA" id="ARBA00004496"/>
    </source>
</evidence>
<feature type="domain" description="Aspartate/glutamate/uridylate kinase" evidence="12">
    <location>
        <begin position="1"/>
        <end position="202"/>
    </location>
</feature>
<evidence type="ECO:0000256" key="10">
    <source>
        <dbReference type="ARBA" id="ARBA00047767"/>
    </source>
</evidence>
<name>A0AAP2RCN4_9EURY</name>
<comment type="caution">
    <text evidence="13">The sequence shown here is derived from an EMBL/GenBank/DDBJ whole genome shotgun (WGS) entry which is preliminary data.</text>
</comment>
<evidence type="ECO:0000256" key="4">
    <source>
        <dbReference type="ARBA" id="ARBA00022490"/>
    </source>
</evidence>
<reference evidence="13 14" key="1">
    <citation type="submission" date="2017-11" db="EMBL/GenBank/DDBJ databases">
        <title>Isolation and Characterization of Family Methanocellaceae Species from Potential Methane Hydrate Area Offshore Southwestern Taiwan.</title>
        <authorList>
            <person name="Zhang W.-L."/>
            <person name="Chen W.-C."/>
            <person name="Lai M.-C."/>
            <person name="Chen S.-C."/>
        </authorList>
    </citation>
    <scope>NUCLEOTIDE SEQUENCE [LARGE SCALE GENOMIC DNA]</scope>
    <source>
        <strain evidence="13 14">CWC-04</strain>
    </source>
</reference>
<dbReference type="GO" id="GO:0006225">
    <property type="term" value="P:UDP biosynthetic process"/>
    <property type="evidence" value="ECO:0007669"/>
    <property type="project" value="TreeGrafter"/>
</dbReference>
<dbReference type="HAMAP" id="MF_01220_A">
    <property type="entry name" value="PyrH_A"/>
    <property type="match status" value="1"/>
</dbReference>
<feature type="binding site" evidence="11">
    <location>
        <begin position="9"/>
        <end position="10"/>
    </location>
    <ligand>
        <name>ATP</name>
        <dbReference type="ChEBI" id="CHEBI:30616"/>
    </ligand>
</feature>
<feature type="binding site" evidence="11">
    <location>
        <position position="145"/>
    </location>
    <ligand>
        <name>ATP</name>
        <dbReference type="ChEBI" id="CHEBI:30616"/>
    </ligand>
</feature>
<dbReference type="InterPro" id="IPR036393">
    <property type="entry name" value="AceGlu_kinase-like_sf"/>
</dbReference>
<evidence type="ECO:0000256" key="6">
    <source>
        <dbReference type="ARBA" id="ARBA00022741"/>
    </source>
</evidence>
<evidence type="ECO:0000256" key="8">
    <source>
        <dbReference type="ARBA" id="ARBA00022840"/>
    </source>
</evidence>
<sequence length="226" mass="24265">MKIVIKVGGSAIAPDLDSKRFKAYAKVIKTLAKDHTVLIVVGGGTPARDYINVSRELKANNSLQDYIGIGVSRLNARLLISALEDYAYPEPPYDYQEAGLAMYSGKVVIMGGVVPGQTTDAVAAILAEYVHADLLIRTTSVDGVYTADPKLDPKAKKIDRMTPQELVDMVTKIEMTAGANNIFDPLGAQIVKRSKIPTIVVNGKDPKNLLDAVAGNRIGTLIKGDK</sequence>
<evidence type="ECO:0000256" key="9">
    <source>
        <dbReference type="ARBA" id="ARBA00022975"/>
    </source>
</evidence>
<organism evidence="13 14">
    <name type="scientific">Methanooceanicella nereidis</name>
    <dbReference type="NCBI Taxonomy" id="2052831"/>
    <lineage>
        <taxon>Archaea</taxon>
        <taxon>Methanobacteriati</taxon>
        <taxon>Methanobacteriota</taxon>
        <taxon>Stenosarchaea group</taxon>
        <taxon>Methanomicrobia</taxon>
        <taxon>Methanocellales</taxon>
        <taxon>Methanocellaceae</taxon>
        <taxon>Methanooceanicella</taxon>
    </lineage>
</organism>
<comment type="similarity">
    <text evidence="3 11">Belongs to the UMP kinase family.</text>
</comment>
<dbReference type="InterPro" id="IPR001048">
    <property type="entry name" value="Asp/Glu/Uridylate_kinase"/>
</dbReference>
<feature type="binding site" evidence="11">
    <location>
        <position position="148"/>
    </location>
    <ligand>
        <name>ATP</name>
        <dbReference type="ChEBI" id="CHEBI:30616"/>
    </ligand>
</feature>
<evidence type="ECO:0000259" key="12">
    <source>
        <dbReference type="Pfam" id="PF00696"/>
    </source>
</evidence>
<keyword evidence="9 11" id="KW-0665">Pyrimidine biosynthesis</keyword>
<keyword evidence="7 11" id="KW-0418">Kinase</keyword>
<keyword evidence="5 11" id="KW-0808">Transferase</keyword>
<dbReference type="SUPFAM" id="SSF53633">
    <property type="entry name" value="Carbamate kinase-like"/>
    <property type="match status" value="1"/>
</dbReference>
<dbReference type="PANTHER" id="PTHR42833:SF4">
    <property type="entry name" value="URIDYLATE KINASE PUMPKIN, CHLOROPLASTIC"/>
    <property type="match status" value="1"/>
</dbReference>
<comment type="subcellular location">
    <subcellularLocation>
        <location evidence="1 11">Cytoplasm</location>
    </subcellularLocation>
</comment>
<protein>
    <recommendedName>
        <fullName evidence="11">Uridylate kinase</fullName>
        <shortName evidence="11">UK</shortName>
        <ecNumber evidence="11">2.7.4.22</ecNumber>
    </recommendedName>
    <alternativeName>
        <fullName evidence="11">Uridine monophosphate kinase</fullName>
        <shortName evidence="11">UMP kinase</shortName>
        <shortName evidence="11">UMPK</shortName>
    </alternativeName>
</protein>
<dbReference type="GO" id="GO:0005524">
    <property type="term" value="F:ATP binding"/>
    <property type="evidence" value="ECO:0007669"/>
    <property type="project" value="UniProtKB-KW"/>
</dbReference>
<dbReference type="Proteomes" id="UP001320159">
    <property type="component" value="Unassembled WGS sequence"/>
</dbReference>
<evidence type="ECO:0000256" key="2">
    <source>
        <dbReference type="ARBA" id="ARBA00004791"/>
    </source>
</evidence>
<feature type="binding site" evidence="11">
    <location>
        <position position="44"/>
    </location>
    <ligand>
        <name>ATP</name>
        <dbReference type="ChEBI" id="CHEBI:30616"/>
    </ligand>
</feature>
<feature type="binding site" evidence="11">
    <location>
        <begin position="113"/>
        <end position="119"/>
    </location>
    <ligand>
        <name>UMP</name>
        <dbReference type="ChEBI" id="CHEBI:57865"/>
    </ligand>
</feature>
<dbReference type="GO" id="GO:0033862">
    <property type="term" value="F:UMP kinase activity"/>
    <property type="evidence" value="ECO:0007669"/>
    <property type="project" value="UniProtKB-EC"/>
</dbReference>
<dbReference type="AlphaFoldDB" id="A0AAP2RCN4"/>
<dbReference type="InterPro" id="IPR011818">
    <property type="entry name" value="Uridylate_kinase_arch/spir"/>
</dbReference>
<keyword evidence="6 11" id="KW-0547">Nucleotide-binding</keyword>
<keyword evidence="4 11" id="KW-0963">Cytoplasm</keyword>
<proteinExistence type="inferred from homology"/>
<dbReference type="InterPro" id="IPR011817">
    <property type="entry name" value="Uridylate_kinase"/>
</dbReference>
<dbReference type="EC" id="2.7.4.22" evidence="11"/>
<dbReference type="NCBIfam" id="TIGR02076">
    <property type="entry name" value="pyrH_arch"/>
    <property type="match status" value="1"/>
</dbReference>
<keyword evidence="8 11" id="KW-0067">ATP-binding</keyword>
<dbReference type="GO" id="GO:0005737">
    <property type="term" value="C:cytoplasm"/>
    <property type="evidence" value="ECO:0007669"/>
    <property type="project" value="UniProtKB-SubCell"/>
</dbReference>
<comment type="pathway">
    <text evidence="2 11">Pyrimidine metabolism; CTP biosynthesis via de novo pathway; UDP from UMP (UMPK route): step 1/1.</text>
</comment>
<evidence type="ECO:0000256" key="11">
    <source>
        <dbReference type="HAMAP-Rule" id="MF_01220"/>
    </source>
</evidence>
<comment type="activity regulation">
    <text evidence="11">Inhibited by UTP.</text>
</comment>
<comment type="subunit">
    <text evidence="11">Homohexamer.</text>
</comment>
<comment type="catalytic activity">
    <reaction evidence="10 11">
        <text>UMP + ATP = UDP + ADP</text>
        <dbReference type="Rhea" id="RHEA:24400"/>
        <dbReference type="ChEBI" id="CHEBI:30616"/>
        <dbReference type="ChEBI" id="CHEBI:57865"/>
        <dbReference type="ChEBI" id="CHEBI:58223"/>
        <dbReference type="ChEBI" id="CHEBI:456216"/>
        <dbReference type="EC" id="2.7.4.22"/>
    </reaction>
</comment>
<accession>A0AAP2RCN4</accession>
<feature type="binding site" evidence="11">
    <location>
        <position position="43"/>
    </location>
    <ligand>
        <name>UMP</name>
        <dbReference type="ChEBI" id="CHEBI:57865"/>
    </ligand>
</feature>
<dbReference type="Gene3D" id="3.40.1160.10">
    <property type="entry name" value="Acetylglutamate kinase-like"/>
    <property type="match status" value="1"/>
</dbReference>
<evidence type="ECO:0000256" key="5">
    <source>
        <dbReference type="ARBA" id="ARBA00022679"/>
    </source>
</evidence>
<dbReference type="Pfam" id="PF00696">
    <property type="entry name" value="AA_kinase"/>
    <property type="match status" value="1"/>
</dbReference>
<dbReference type="CDD" id="cd04253">
    <property type="entry name" value="AAK_UMPK-PyrH-Pf"/>
    <property type="match status" value="1"/>
</dbReference>
<evidence type="ECO:0000313" key="14">
    <source>
        <dbReference type="Proteomes" id="UP001320159"/>
    </source>
</evidence>
<comment type="function">
    <text evidence="11">Catalyzes the reversible phosphorylation of UMP to UDP.</text>
</comment>
<evidence type="ECO:0000313" key="13">
    <source>
        <dbReference type="EMBL" id="MCD1294441.1"/>
    </source>
</evidence>
<dbReference type="RefSeq" id="WP_230741268.1">
    <property type="nucleotide sequence ID" value="NZ_PGCK01000003.1"/>
</dbReference>
<dbReference type="PANTHER" id="PTHR42833">
    <property type="entry name" value="URIDYLATE KINASE"/>
    <property type="match status" value="1"/>
</dbReference>
<feature type="binding site" evidence="11">
    <location>
        <position position="139"/>
    </location>
    <ligand>
        <name>ATP</name>
        <dbReference type="ChEBI" id="CHEBI:30616"/>
    </ligand>
</feature>
<dbReference type="PIRSF" id="PIRSF005650">
    <property type="entry name" value="Uridylate_kin"/>
    <property type="match status" value="1"/>
</dbReference>
<evidence type="ECO:0000256" key="3">
    <source>
        <dbReference type="ARBA" id="ARBA00007614"/>
    </source>
</evidence>
<keyword evidence="14" id="KW-1185">Reference proteome</keyword>
<feature type="binding site" evidence="11">
    <location>
        <position position="65"/>
    </location>
    <ligand>
        <name>UMP</name>
        <dbReference type="ChEBI" id="CHEBI:57865"/>
    </ligand>
</feature>
<evidence type="ECO:0000256" key="7">
    <source>
        <dbReference type="ARBA" id="ARBA00022777"/>
    </source>
</evidence>
<gene>
    <name evidence="11" type="primary">pyrH</name>
    <name evidence="13" type="ORF">CUJ83_05435</name>
</gene>
<dbReference type="EMBL" id="PGCK01000003">
    <property type="protein sequence ID" value="MCD1294441.1"/>
    <property type="molecule type" value="Genomic_DNA"/>
</dbReference>
<comment type="caution">
    <text evidence="11">Lacks conserved residue(s) required for the propagation of feature annotation.</text>
</comment>
<feature type="binding site" evidence="11">
    <location>
        <position position="48"/>
    </location>
    <ligand>
        <name>ATP</name>
        <dbReference type="ChEBI" id="CHEBI:30616"/>
    </ligand>
</feature>